<keyword evidence="3" id="KW-1185">Reference proteome</keyword>
<evidence type="ECO:0000256" key="1">
    <source>
        <dbReference type="SAM" id="Phobius"/>
    </source>
</evidence>
<name>A0AAN6SE87_9PEZI</name>
<keyword evidence="1" id="KW-0472">Membrane</keyword>
<feature type="transmembrane region" description="Helical" evidence="1">
    <location>
        <begin position="110"/>
        <end position="128"/>
    </location>
</feature>
<reference evidence="2" key="2">
    <citation type="submission" date="2023-06" db="EMBL/GenBank/DDBJ databases">
        <authorList>
            <consortium name="Lawrence Berkeley National Laboratory"/>
            <person name="Mondo S.J."/>
            <person name="Hensen N."/>
            <person name="Bonometti L."/>
            <person name="Westerberg I."/>
            <person name="Brannstrom I.O."/>
            <person name="Guillou S."/>
            <person name="Cros-Aarteil S."/>
            <person name="Calhoun S."/>
            <person name="Haridas S."/>
            <person name="Kuo A."/>
            <person name="Pangilinan J."/>
            <person name="Riley R."/>
            <person name="Labutti K."/>
            <person name="Andreopoulos B."/>
            <person name="Lipzen A."/>
            <person name="Chen C."/>
            <person name="Yanf M."/>
            <person name="Daum C."/>
            <person name="Ng V."/>
            <person name="Clum A."/>
            <person name="Steindorff A."/>
            <person name="Ohm R."/>
            <person name="Martin F."/>
            <person name="Silar P."/>
            <person name="Natvig D."/>
            <person name="Lalanne C."/>
            <person name="Gautier V."/>
            <person name="Ament-Velasquez S.L."/>
            <person name="Kruys A."/>
            <person name="Hutchinson M.I."/>
            <person name="Powell A.J."/>
            <person name="Barry K."/>
            <person name="Miller A.N."/>
            <person name="Grigoriev I.V."/>
            <person name="Debuchy R."/>
            <person name="Gladieux P."/>
            <person name="Thoren M.H."/>
            <person name="Johannesson H."/>
        </authorList>
    </citation>
    <scope>NUCLEOTIDE SEQUENCE</scope>
    <source>
        <strain evidence="2">CBS 626.80</strain>
    </source>
</reference>
<sequence length="374" mass="41247">MVTTMASISSRLSSQFVLFAHRTAPCARTPSQASAIRFALVFGSGSGSSFRTAQTARFFASKAKKPAKKPAPSATTITTVSAPPTIVPASYAEQLAKKGRTLLYEAHSHAWFRFASFTTGSFCVAYSLYNYWSVHLNPPDDLSTWVPYAYGVICAMMIGMGGYFFMGMRRIVRHMEAVPASQVASQLVTGGAASGATKKSASSKGWAELLTIKPKAVPVTTPTPIYIEVAYSRAIPFLPNKKAYYHPSEVEMPFRMQLLCEKLNSLTAQKVVAKNLPTTKTGQMIAASKQKVAREKERKERMQHLLTLPFRDAAKVFRGAYEGLRRSFYREGFAKVYLRGVEYKLDMTSGWALDDGRAIDRLVHVKPSANINAY</sequence>
<accession>A0AAN6SE87</accession>
<keyword evidence="1" id="KW-0812">Transmembrane</keyword>
<reference evidence="2" key="1">
    <citation type="journal article" date="2023" name="Mol. Phylogenet. Evol.">
        <title>Genome-scale phylogeny and comparative genomics of the fungal order Sordariales.</title>
        <authorList>
            <person name="Hensen N."/>
            <person name="Bonometti L."/>
            <person name="Westerberg I."/>
            <person name="Brannstrom I.O."/>
            <person name="Guillou S."/>
            <person name="Cros-Aarteil S."/>
            <person name="Calhoun S."/>
            <person name="Haridas S."/>
            <person name="Kuo A."/>
            <person name="Mondo S."/>
            <person name="Pangilinan J."/>
            <person name="Riley R."/>
            <person name="LaButti K."/>
            <person name="Andreopoulos B."/>
            <person name="Lipzen A."/>
            <person name="Chen C."/>
            <person name="Yan M."/>
            <person name="Daum C."/>
            <person name="Ng V."/>
            <person name="Clum A."/>
            <person name="Steindorff A."/>
            <person name="Ohm R.A."/>
            <person name="Martin F."/>
            <person name="Silar P."/>
            <person name="Natvig D.O."/>
            <person name="Lalanne C."/>
            <person name="Gautier V."/>
            <person name="Ament-Velasquez S.L."/>
            <person name="Kruys A."/>
            <person name="Hutchinson M.I."/>
            <person name="Powell A.J."/>
            <person name="Barry K."/>
            <person name="Miller A.N."/>
            <person name="Grigoriev I.V."/>
            <person name="Debuchy R."/>
            <person name="Gladieux P."/>
            <person name="Hiltunen Thoren M."/>
            <person name="Johannesson H."/>
        </authorList>
    </citation>
    <scope>NUCLEOTIDE SEQUENCE</scope>
    <source>
        <strain evidence="2">CBS 626.80</strain>
    </source>
</reference>
<feature type="transmembrane region" description="Helical" evidence="1">
    <location>
        <begin position="148"/>
        <end position="166"/>
    </location>
</feature>
<dbReference type="Proteomes" id="UP001303222">
    <property type="component" value="Unassembled WGS sequence"/>
</dbReference>
<protein>
    <submittedName>
        <fullName evidence="2">Uncharacterized protein</fullName>
    </submittedName>
</protein>
<dbReference type="EMBL" id="MU859178">
    <property type="protein sequence ID" value="KAK3950405.1"/>
    <property type="molecule type" value="Genomic_DNA"/>
</dbReference>
<organism evidence="2 3">
    <name type="scientific">Pseudoneurospora amorphoporcata</name>
    <dbReference type="NCBI Taxonomy" id="241081"/>
    <lineage>
        <taxon>Eukaryota</taxon>
        <taxon>Fungi</taxon>
        <taxon>Dikarya</taxon>
        <taxon>Ascomycota</taxon>
        <taxon>Pezizomycotina</taxon>
        <taxon>Sordariomycetes</taxon>
        <taxon>Sordariomycetidae</taxon>
        <taxon>Sordariales</taxon>
        <taxon>Sordariaceae</taxon>
        <taxon>Pseudoneurospora</taxon>
    </lineage>
</organism>
<proteinExistence type="predicted"/>
<evidence type="ECO:0000313" key="2">
    <source>
        <dbReference type="EMBL" id="KAK3950405.1"/>
    </source>
</evidence>
<dbReference type="AlphaFoldDB" id="A0AAN6SE87"/>
<evidence type="ECO:0000313" key="3">
    <source>
        <dbReference type="Proteomes" id="UP001303222"/>
    </source>
</evidence>
<gene>
    <name evidence="2" type="ORF">QBC32DRAFT_346610</name>
</gene>
<keyword evidence="1" id="KW-1133">Transmembrane helix</keyword>
<comment type="caution">
    <text evidence="2">The sequence shown here is derived from an EMBL/GenBank/DDBJ whole genome shotgun (WGS) entry which is preliminary data.</text>
</comment>